<dbReference type="Proteomes" id="UP000051870">
    <property type="component" value="Unassembled WGS sequence"/>
</dbReference>
<dbReference type="Pfam" id="PF09898">
    <property type="entry name" value="DUF2125"/>
    <property type="match status" value="1"/>
</dbReference>
<accession>A0A0P1I1X1</accession>
<dbReference type="AlphaFoldDB" id="A0A0P1I1X1"/>
<evidence type="ECO:0000313" key="2">
    <source>
        <dbReference type="Proteomes" id="UP000051870"/>
    </source>
</evidence>
<organism evidence="1 2">
    <name type="scientific">Shimia thalassica</name>
    <dbReference type="NCBI Taxonomy" id="1715693"/>
    <lineage>
        <taxon>Bacteria</taxon>
        <taxon>Pseudomonadati</taxon>
        <taxon>Pseudomonadota</taxon>
        <taxon>Alphaproteobacteria</taxon>
        <taxon>Rhodobacterales</taxon>
        <taxon>Roseobacteraceae</taxon>
    </lineage>
</organism>
<evidence type="ECO:0000313" key="1">
    <source>
        <dbReference type="EMBL" id="CUJ85498.1"/>
    </source>
</evidence>
<dbReference type="GeneID" id="83879583"/>
<dbReference type="InterPro" id="IPR018666">
    <property type="entry name" value="DUF2125"/>
</dbReference>
<name>A0A0P1I1X1_9RHOB</name>
<gene>
    <name evidence="1" type="ORF">PH7735_00502</name>
</gene>
<dbReference type="EMBL" id="CYTW01000001">
    <property type="protein sequence ID" value="CUJ85498.1"/>
    <property type="molecule type" value="Genomic_DNA"/>
</dbReference>
<protein>
    <recommendedName>
        <fullName evidence="3">DUF2125 domain-containing protein</fullName>
    </recommendedName>
</protein>
<dbReference type="STRING" id="1715693.PH7735_00502"/>
<keyword evidence="2" id="KW-1185">Reference proteome</keyword>
<dbReference type="RefSeq" id="WP_058309736.1">
    <property type="nucleotide sequence ID" value="NZ_CYTW01000001.1"/>
</dbReference>
<sequence length="331" mass="36497">MKRLLILIIVAAAGWTAYWFVASSAAKSGFSAWFEDRRADGWVAEYEDLSVSGFPNRVDATFDNLTLADPETGAAIDLPFFQLFALSYRPNHLIAIWPDTQTLSFPDEKIRIATEDMRASLVLGKATSLPLERSNLLIGQLQVKSSKDWQLSARELRVALHRLPDTHASYGFAVDAVDLAPPVAYRLSGDDSLPNTLKTVQMDMDITFERPLDLSVIEEDRSQPTQMNLKHAEIAWGDLNLQAAGKVDINAAGYPTGEVTIRATNWRDILAVARSSGDLPESIINTSEAALEALARLSGNAQTLDIPLKFSRERTWLGPLPIGPAPIIRLR</sequence>
<proteinExistence type="predicted"/>
<evidence type="ECO:0008006" key="3">
    <source>
        <dbReference type="Google" id="ProtNLM"/>
    </source>
</evidence>
<reference evidence="2" key="1">
    <citation type="submission" date="2015-09" db="EMBL/GenBank/DDBJ databases">
        <authorList>
            <person name="Rodrigo-Torres Lidia"/>
            <person name="Arahal R.David."/>
        </authorList>
    </citation>
    <scope>NUCLEOTIDE SEQUENCE [LARGE SCALE GENOMIC DNA]</scope>
    <source>
        <strain evidence="2">CECT 7735</strain>
    </source>
</reference>